<keyword evidence="2" id="KW-0675">Receptor</keyword>
<name>A0A3B0W1A7_9ZZZZ</name>
<dbReference type="AlphaFoldDB" id="A0A3B0W1A7"/>
<dbReference type="PANTHER" id="PTHR30442:SF0">
    <property type="entry name" value="FE(3+) DICITRATE TRANSPORT PROTEIN FECA"/>
    <property type="match status" value="1"/>
</dbReference>
<dbReference type="SUPFAM" id="SSF56935">
    <property type="entry name" value="Porins"/>
    <property type="match status" value="1"/>
</dbReference>
<evidence type="ECO:0000313" key="2">
    <source>
        <dbReference type="EMBL" id="VAW49071.1"/>
    </source>
</evidence>
<dbReference type="PROSITE" id="PS52016">
    <property type="entry name" value="TONB_DEPENDENT_REC_3"/>
    <property type="match status" value="1"/>
</dbReference>
<proteinExistence type="predicted"/>
<dbReference type="InterPro" id="IPR012910">
    <property type="entry name" value="Plug_dom"/>
</dbReference>
<dbReference type="PANTHER" id="PTHR30442">
    <property type="entry name" value="IRON III DICITRATE TRANSPORT PROTEIN FECA"/>
    <property type="match status" value="1"/>
</dbReference>
<dbReference type="EMBL" id="UOFB01000319">
    <property type="protein sequence ID" value="VAW49071.1"/>
    <property type="molecule type" value="Genomic_DNA"/>
</dbReference>
<dbReference type="InterPro" id="IPR039426">
    <property type="entry name" value="TonB-dep_rcpt-like"/>
</dbReference>
<gene>
    <name evidence="2" type="ORF">MNBD_GAMMA04-2091</name>
</gene>
<organism evidence="2">
    <name type="scientific">hydrothermal vent metagenome</name>
    <dbReference type="NCBI Taxonomy" id="652676"/>
    <lineage>
        <taxon>unclassified sequences</taxon>
        <taxon>metagenomes</taxon>
        <taxon>ecological metagenomes</taxon>
    </lineage>
</organism>
<sequence length="172" mass="18641">MKSKKTLLQNAIALAIMGMSIPTLAEMPSNENEVTVLDKMLVVGNPANIEKISGSAQVVTQEEIRQQNYDDINRILRKVPGVYVREEDGFGLFPSISLRGADTTRSSKVTIMEDGVMMAPAPYSAPSAYYSPTSGRMSGLEVLKGSSQIKYGPHTTGGVINYLSTLIPTKEK</sequence>
<dbReference type="GO" id="GO:0033214">
    <property type="term" value="P:siderophore-iron import into cell"/>
    <property type="evidence" value="ECO:0007669"/>
    <property type="project" value="TreeGrafter"/>
</dbReference>
<feature type="domain" description="TonB-dependent receptor plug" evidence="1">
    <location>
        <begin position="50"/>
        <end position="159"/>
    </location>
</feature>
<dbReference type="Gene3D" id="2.170.130.10">
    <property type="entry name" value="TonB-dependent receptor, plug domain"/>
    <property type="match status" value="1"/>
</dbReference>
<dbReference type="InterPro" id="IPR037066">
    <property type="entry name" value="Plug_dom_sf"/>
</dbReference>
<evidence type="ECO:0000259" key="1">
    <source>
        <dbReference type="Pfam" id="PF07715"/>
    </source>
</evidence>
<dbReference type="Pfam" id="PF07715">
    <property type="entry name" value="Plug"/>
    <property type="match status" value="1"/>
</dbReference>
<feature type="non-terminal residue" evidence="2">
    <location>
        <position position="172"/>
    </location>
</feature>
<reference evidence="2" key="1">
    <citation type="submission" date="2018-06" db="EMBL/GenBank/DDBJ databases">
        <authorList>
            <person name="Zhirakovskaya E."/>
        </authorList>
    </citation>
    <scope>NUCLEOTIDE SEQUENCE</scope>
</reference>
<accession>A0A3B0W1A7</accession>
<protein>
    <submittedName>
        <fullName evidence="2">Outer membrane receptor for Fe3+-dicitrate</fullName>
    </submittedName>
</protein>